<dbReference type="EMBL" id="MCGG01000078">
    <property type="protein sequence ID" value="OEJ64089.1"/>
    <property type="molecule type" value="Genomic_DNA"/>
</dbReference>
<gene>
    <name evidence="3" type="ORF">BEN30_01415</name>
</gene>
<reference evidence="4" key="1">
    <citation type="submission" date="2016-07" db="EMBL/GenBank/DDBJ databases">
        <authorList>
            <person name="Florea S."/>
            <person name="Webb J.S."/>
            <person name="Jaromczyk J."/>
            <person name="Schardl C.L."/>
        </authorList>
    </citation>
    <scope>NUCLEOTIDE SEQUENCE [LARGE SCALE GENOMIC DNA]</scope>
    <source>
        <strain evidence="4">MV-1</strain>
    </source>
</reference>
<keyword evidence="4" id="KW-1185">Reference proteome</keyword>
<dbReference type="PANTHER" id="PTHR33606">
    <property type="entry name" value="PROTEIN YCII"/>
    <property type="match status" value="1"/>
</dbReference>
<dbReference type="STRING" id="28181.BEN30_01415"/>
<comment type="similarity">
    <text evidence="1">Belongs to the YciI family.</text>
</comment>
<sequence>MLFAIFCTDKKDHLQVRQDNRPAHVEHLKAIGAQLIFAGPTLADDNESMNGSLIVVDFDTRAEVDAFVQRDPYGQAGLFESVVVRPWKKVLPQGPA</sequence>
<dbReference type="AlphaFoldDB" id="A0A1E5Q3D9"/>
<organism evidence="3 4">
    <name type="scientific">Magnetovibrio blakemorei</name>
    <dbReference type="NCBI Taxonomy" id="28181"/>
    <lineage>
        <taxon>Bacteria</taxon>
        <taxon>Pseudomonadati</taxon>
        <taxon>Pseudomonadota</taxon>
        <taxon>Alphaproteobacteria</taxon>
        <taxon>Rhodospirillales</taxon>
        <taxon>Magnetovibrionaceae</taxon>
        <taxon>Magnetovibrio</taxon>
    </lineage>
</organism>
<feature type="domain" description="YCII-related" evidence="2">
    <location>
        <begin position="1"/>
        <end position="88"/>
    </location>
</feature>
<dbReference type="Proteomes" id="UP000095347">
    <property type="component" value="Unassembled WGS sequence"/>
</dbReference>
<proteinExistence type="inferred from homology"/>
<protein>
    <recommendedName>
        <fullName evidence="2">YCII-related domain-containing protein</fullName>
    </recommendedName>
</protein>
<name>A0A1E5Q3D9_9PROT</name>
<evidence type="ECO:0000259" key="2">
    <source>
        <dbReference type="Pfam" id="PF03795"/>
    </source>
</evidence>
<dbReference type="InterPro" id="IPR005545">
    <property type="entry name" value="YCII"/>
</dbReference>
<dbReference type="InterPro" id="IPR051807">
    <property type="entry name" value="Sec-metab_biosynth-assoc"/>
</dbReference>
<dbReference type="OrthoDB" id="2293521at2"/>
<dbReference type="SUPFAM" id="SSF54909">
    <property type="entry name" value="Dimeric alpha+beta barrel"/>
    <property type="match status" value="1"/>
</dbReference>
<comment type="caution">
    <text evidence="3">The sequence shown here is derived from an EMBL/GenBank/DDBJ whole genome shotgun (WGS) entry which is preliminary data.</text>
</comment>
<dbReference type="RefSeq" id="WP_069959435.1">
    <property type="nucleotide sequence ID" value="NZ_MCGG01000078.1"/>
</dbReference>
<evidence type="ECO:0000313" key="3">
    <source>
        <dbReference type="EMBL" id="OEJ64089.1"/>
    </source>
</evidence>
<dbReference type="Gene3D" id="3.30.70.1060">
    <property type="entry name" value="Dimeric alpha+beta barrel"/>
    <property type="match status" value="1"/>
</dbReference>
<accession>A0A1E5Q3D9</accession>
<dbReference type="Pfam" id="PF03795">
    <property type="entry name" value="YCII"/>
    <property type="match status" value="1"/>
</dbReference>
<evidence type="ECO:0000313" key="4">
    <source>
        <dbReference type="Proteomes" id="UP000095347"/>
    </source>
</evidence>
<dbReference type="PANTHER" id="PTHR33606:SF3">
    <property type="entry name" value="PROTEIN YCII"/>
    <property type="match status" value="1"/>
</dbReference>
<dbReference type="InterPro" id="IPR011008">
    <property type="entry name" value="Dimeric_a/b-barrel"/>
</dbReference>
<evidence type="ECO:0000256" key="1">
    <source>
        <dbReference type="ARBA" id="ARBA00007689"/>
    </source>
</evidence>